<dbReference type="KEGG" id="cja:CJA_1196"/>
<feature type="region of interest" description="Disordered" evidence="1">
    <location>
        <begin position="291"/>
        <end position="315"/>
    </location>
</feature>
<dbReference type="SUPFAM" id="SSF47473">
    <property type="entry name" value="EF-hand"/>
    <property type="match status" value="2"/>
</dbReference>
<evidence type="ECO:0000256" key="1">
    <source>
        <dbReference type="SAM" id="MobiDB-lite"/>
    </source>
</evidence>
<keyword evidence="4" id="KW-1185">Reference proteome</keyword>
<dbReference type="Proteomes" id="UP000001036">
    <property type="component" value="Chromosome"/>
</dbReference>
<name>B3PBY1_CELJU</name>
<dbReference type="PANTHER" id="PTHR10827:SF85">
    <property type="entry name" value="CALCIUM-BINDING PROTEIN"/>
    <property type="match status" value="1"/>
</dbReference>
<gene>
    <name evidence="3" type="ordered locus">CJA_1196</name>
</gene>
<dbReference type="Pfam" id="PF13202">
    <property type="entry name" value="EF-hand_5"/>
    <property type="match status" value="2"/>
</dbReference>
<dbReference type="GO" id="GO:0005509">
    <property type="term" value="F:calcium ion binding"/>
    <property type="evidence" value="ECO:0007669"/>
    <property type="project" value="InterPro"/>
</dbReference>
<reference evidence="3 4" key="1">
    <citation type="journal article" date="2008" name="J. Bacteriol.">
        <title>Insights into plant cell wall degradation from the genome sequence of the soil bacterium Cellvibrio japonicus.</title>
        <authorList>
            <person name="Deboy R.T."/>
            <person name="Mongodin E.F."/>
            <person name="Fouts D.E."/>
            <person name="Tailford L.E."/>
            <person name="Khouri H."/>
            <person name="Emerson J.B."/>
            <person name="Mohamoud Y."/>
            <person name="Watkins K."/>
            <person name="Henrissat B."/>
            <person name="Gilbert H.J."/>
            <person name="Nelson K.E."/>
        </authorList>
    </citation>
    <scope>NUCLEOTIDE SEQUENCE [LARGE SCALE GENOMIC DNA]</scope>
    <source>
        <strain evidence="3 4">Ueda107</strain>
    </source>
</reference>
<dbReference type="PANTHER" id="PTHR10827">
    <property type="entry name" value="RETICULOCALBIN"/>
    <property type="match status" value="1"/>
</dbReference>
<evidence type="ECO:0000313" key="4">
    <source>
        <dbReference type="Proteomes" id="UP000001036"/>
    </source>
</evidence>
<dbReference type="InterPro" id="IPR002048">
    <property type="entry name" value="EF_hand_dom"/>
</dbReference>
<dbReference type="AlphaFoldDB" id="B3PBY1"/>
<protein>
    <submittedName>
        <fullName evidence="3">EF hand domain protein</fullName>
    </submittedName>
</protein>
<organism evidence="3 4">
    <name type="scientific">Cellvibrio japonicus (strain Ueda107)</name>
    <name type="common">Pseudomonas fluorescens subsp. cellulosa</name>
    <dbReference type="NCBI Taxonomy" id="498211"/>
    <lineage>
        <taxon>Bacteria</taxon>
        <taxon>Pseudomonadati</taxon>
        <taxon>Pseudomonadota</taxon>
        <taxon>Gammaproteobacteria</taxon>
        <taxon>Cellvibrionales</taxon>
        <taxon>Cellvibrionaceae</taxon>
        <taxon>Cellvibrio</taxon>
    </lineage>
</organism>
<dbReference type="PROSITE" id="PS00018">
    <property type="entry name" value="EF_HAND_1"/>
    <property type="match status" value="5"/>
</dbReference>
<feature type="compositionally biased region" description="Basic and acidic residues" evidence="1">
    <location>
        <begin position="301"/>
        <end position="315"/>
    </location>
</feature>
<evidence type="ECO:0000313" key="3">
    <source>
        <dbReference type="EMBL" id="ACE83215.1"/>
    </source>
</evidence>
<dbReference type="STRING" id="498211.CJA_1196"/>
<sequence>MWKSQAMKILKTLGIFIIVAVVGCESTTPAKNTDAVKAQKPMERVAGHGTSEADRKEYIAEHDVNADGSVSRAEVEAFRKSRFNSGDTNQNGVLDENEYIDEFMGRLDQQIADERKSHIKQTHIRFKSLDKNNNGLISWEEYQASGDRAFAHLDKQNTGRVVAQGDERQTRGARSVLSMPTSHSVSGFLALYDENADGVVTREEFDSHRKQAFIATDLDKDGALNFNEYLLEFEGRLEQQAKRIRDQQRKQAHVRFGVLDKNKSGAIEWDEYLAMGLSGFDRWDVNRDGLVSAADPLPKNENWRSDRDSRKKKSE</sequence>
<feature type="domain" description="EF-hand" evidence="2">
    <location>
        <begin position="117"/>
        <end position="152"/>
    </location>
</feature>
<feature type="domain" description="EF-hand" evidence="2">
    <location>
        <begin position="50"/>
        <end position="85"/>
    </location>
</feature>
<proteinExistence type="predicted"/>
<dbReference type="PROSITE" id="PS50222">
    <property type="entry name" value="EF_HAND_2"/>
    <property type="match status" value="2"/>
</dbReference>
<dbReference type="HOGENOM" id="CLU_081595_0_0_6"/>
<dbReference type="InterPro" id="IPR018247">
    <property type="entry name" value="EF_Hand_1_Ca_BS"/>
</dbReference>
<dbReference type="EMBL" id="CP000934">
    <property type="protein sequence ID" value="ACE83215.1"/>
    <property type="molecule type" value="Genomic_DNA"/>
</dbReference>
<dbReference type="Gene3D" id="1.10.238.10">
    <property type="entry name" value="EF-hand"/>
    <property type="match status" value="2"/>
</dbReference>
<accession>B3PBY1</accession>
<dbReference type="PROSITE" id="PS51257">
    <property type="entry name" value="PROKAR_LIPOPROTEIN"/>
    <property type="match status" value="1"/>
</dbReference>
<evidence type="ECO:0000259" key="2">
    <source>
        <dbReference type="PROSITE" id="PS50222"/>
    </source>
</evidence>
<dbReference type="InterPro" id="IPR011992">
    <property type="entry name" value="EF-hand-dom_pair"/>
</dbReference>
<dbReference type="eggNOG" id="ENOG50328F8">
    <property type="taxonomic scope" value="Bacteria"/>
</dbReference>